<dbReference type="GO" id="GO:0051276">
    <property type="term" value="P:chromosome organization"/>
    <property type="evidence" value="ECO:0007669"/>
    <property type="project" value="InterPro"/>
</dbReference>
<dbReference type="GO" id="GO:0005524">
    <property type="term" value="F:ATP binding"/>
    <property type="evidence" value="ECO:0007669"/>
    <property type="project" value="InterPro"/>
</dbReference>
<dbReference type="STRING" id="75913.A0A0K0FKM1"/>
<name>A0A0K0FKM1_STRVS</name>
<dbReference type="WBParaSite" id="SVE_0958500.1">
    <property type="protein sequence ID" value="SVE_0958500.1"/>
    <property type="gene ID" value="SVE_0958500"/>
</dbReference>
<dbReference type="GO" id="GO:0005694">
    <property type="term" value="C:chromosome"/>
    <property type="evidence" value="ECO:0007669"/>
    <property type="project" value="InterPro"/>
</dbReference>
<dbReference type="AlphaFoldDB" id="A0A0K0FKM1"/>
<reference evidence="2" key="1">
    <citation type="submission" date="2014-07" db="EMBL/GenBank/DDBJ databases">
        <authorList>
            <person name="Martin A.A"/>
            <person name="De Silva N."/>
        </authorList>
    </citation>
    <scope>NUCLEOTIDE SEQUENCE</scope>
</reference>
<accession>A0A0K0FKM1</accession>
<dbReference type="Proteomes" id="UP000035680">
    <property type="component" value="Unassembled WGS sequence"/>
</dbReference>
<evidence type="ECO:0000256" key="1">
    <source>
        <dbReference type="SAM" id="Coils"/>
    </source>
</evidence>
<evidence type="ECO:0000313" key="2">
    <source>
        <dbReference type="Proteomes" id="UP000035680"/>
    </source>
</evidence>
<dbReference type="SUPFAM" id="SSF75553">
    <property type="entry name" value="Smc hinge domain"/>
    <property type="match status" value="1"/>
</dbReference>
<evidence type="ECO:0000313" key="3">
    <source>
        <dbReference type="WBParaSite" id="SVE_0958500.1"/>
    </source>
</evidence>
<organism evidence="2 3">
    <name type="scientific">Strongyloides venezuelensis</name>
    <name type="common">Threadworm</name>
    <dbReference type="NCBI Taxonomy" id="75913"/>
    <lineage>
        <taxon>Eukaryota</taxon>
        <taxon>Metazoa</taxon>
        <taxon>Ecdysozoa</taxon>
        <taxon>Nematoda</taxon>
        <taxon>Chromadorea</taxon>
        <taxon>Rhabditida</taxon>
        <taxon>Tylenchina</taxon>
        <taxon>Panagrolaimomorpha</taxon>
        <taxon>Strongyloidoidea</taxon>
        <taxon>Strongyloididae</taxon>
        <taxon>Strongyloides</taxon>
    </lineage>
</organism>
<keyword evidence="1" id="KW-0175">Coiled coil</keyword>
<reference evidence="3" key="2">
    <citation type="submission" date="2015-08" db="UniProtKB">
        <authorList>
            <consortium name="WormBaseParasite"/>
        </authorList>
    </citation>
    <scope>IDENTIFICATION</scope>
</reference>
<keyword evidence="2" id="KW-1185">Reference proteome</keyword>
<protein>
    <submittedName>
        <fullName evidence="3">BRCT domain-containing protein</fullName>
    </submittedName>
</protein>
<feature type="coiled-coil region" evidence="1">
    <location>
        <begin position="157"/>
        <end position="191"/>
    </location>
</feature>
<dbReference type="PANTHER" id="PTHR43977">
    <property type="entry name" value="STRUCTURAL MAINTENANCE OF CHROMOSOMES PROTEIN 3"/>
    <property type="match status" value="1"/>
</dbReference>
<dbReference type="InterPro" id="IPR036277">
    <property type="entry name" value="SMC_hinge_sf"/>
</dbReference>
<proteinExistence type="predicted"/>
<sequence>MLSVGCIEINITWNCCCRTDEAKAIKNILDEVSIMEKINFYPLESYKKASVQRIGEPDVQPLIDVLCFGERFKNLIISTFGSWYIVDNLERVRTVIKKYRINCITRDYFFVFKSDSKIECGSDSTPRNTIEDRRKFLQDQGNYVKELTYFERLHSEMITKNREFDTINEQINSLENELNSIEREKTAIEYDLYSKITRLKDLKRSISYVDKDIQSTTEKMNGLDLKINELTDIRNTKMDKQDKESLF</sequence>